<accession>E6MGS6</accession>
<dbReference type="InterPro" id="IPR012223">
    <property type="entry name" value="TEII"/>
</dbReference>
<organism evidence="3 4">
    <name type="scientific">Pseudoramibacter alactolyticus ATCC 23263</name>
    <dbReference type="NCBI Taxonomy" id="887929"/>
    <lineage>
        <taxon>Bacteria</taxon>
        <taxon>Bacillati</taxon>
        <taxon>Bacillota</taxon>
        <taxon>Clostridia</taxon>
        <taxon>Eubacteriales</taxon>
        <taxon>Eubacteriaceae</taxon>
        <taxon>Pseudoramibacter</taxon>
    </lineage>
</organism>
<proteinExistence type="inferred from homology"/>
<protein>
    <submittedName>
        <fullName evidence="3">Thioesterase domain protein</fullName>
    </submittedName>
</protein>
<dbReference type="STRING" id="887929.HMP0721_1209"/>
<dbReference type="eggNOG" id="COG3208">
    <property type="taxonomic scope" value="Bacteria"/>
</dbReference>
<evidence type="ECO:0000313" key="3">
    <source>
        <dbReference type="EMBL" id="EFV01816.1"/>
    </source>
</evidence>
<dbReference type="InterPro" id="IPR029058">
    <property type="entry name" value="AB_hydrolase_fold"/>
</dbReference>
<evidence type="ECO:0000259" key="2">
    <source>
        <dbReference type="Pfam" id="PF00975"/>
    </source>
</evidence>
<comment type="caution">
    <text evidence="3">The sequence shown here is derived from an EMBL/GenBank/DDBJ whole genome shotgun (WGS) entry which is preliminary data.</text>
</comment>
<dbReference type="InterPro" id="IPR001031">
    <property type="entry name" value="Thioesterase"/>
</dbReference>
<dbReference type="PANTHER" id="PTHR11487:SF0">
    <property type="entry name" value="S-ACYL FATTY ACID SYNTHASE THIOESTERASE, MEDIUM CHAIN"/>
    <property type="match status" value="1"/>
</dbReference>
<feature type="domain" description="Thioesterase" evidence="2">
    <location>
        <begin position="3"/>
        <end position="222"/>
    </location>
</feature>
<keyword evidence="4" id="KW-1185">Reference proteome</keyword>
<dbReference type="Proteomes" id="UP000004754">
    <property type="component" value="Unassembled WGS sequence"/>
</dbReference>
<dbReference type="SUPFAM" id="SSF53474">
    <property type="entry name" value="alpha/beta-Hydrolases"/>
    <property type="match status" value="1"/>
</dbReference>
<evidence type="ECO:0000313" key="4">
    <source>
        <dbReference type="Proteomes" id="UP000004754"/>
    </source>
</evidence>
<dbReference type="EMBL" id="AEQN01000016">
    <property type="protein sequence ID" value="EFV01816.1"/>
    <property type="molecule type" value="Genomic_DNA"/>
</dbReference>
<evidence type="ECO:0000256" key="1">
    <source>
        <dbReference type="ARBA" id="ARBA00007169"/>
    </source>
</evidence>
<name>E6MGS6_9FIRM</name>
<dbReference type="Gene3D" id="3.40.50.1820">
    <property type="entry name" value="alpha/beta hydrolase"/>
    <property type="match status" value="1"/>
</dbReference>
<dbReference type="GO" id="GO:0008610">
    <property type="term" value="P:lipid biosynthetic process"/>
    <property type="evidence" value="ECO:0007669"/>
    <property type="project" value="TreeGrafter"/>
</dbReference>
<dbReference type="AlphaFoldDB" id="E6MGS6"/>
<comment type="similarity">
    <text evidence="1">Belongs to the thioesterase family.</text>
</comment>
<reference evidence="3 4" key="1">
    <citation type="submission" date="2010-12" db="EMBL/GenBank/DDBJ databases">
        <authorList>
            <person name="Muzny D."/>
            <person name="Qin X."/>
            <person name="Deng J."/>
            <person name="Jiang H."/>
            <person name="Liu Y."/>
            <person name="Qu J."/>
            <person name="Song X.-Z."/>
            <person name="Zhang L."/>
            <person name="Thornton R."/>
            <person name="Coyle M."/>
            <person name="Francisco L."/>
            <person name="Jackson L."/>
            <person name="Javaid M."/>
            <person name="Korchina V."/>
            <person name="Kovar C."/>
            <person name="Mata R."/>
            <person name="Mathew T."/>
            <person name="Ngo R."/>
            <person name="Nguyen L."/>
            <person name="Nguyen N."/>
            <person name="Okwuonu G."/>
            <person name="Ongeri F."/>
            <person name="Pham C."/>
            <person name="Simmons D."/>
            <person name="Wilczek-Boney K."/>
            <person name="Hale W."/>
            <person name="Jakkamsetti A."/>
            <person name="Pham P."/>
            <person name="Ruth R."/>
            <person name="San Lucas F."/>
            <person name="Warren J."/>
            <person name="Zhang J."/>
            <person name="Zhao Z."/>
            <person name="Zhou C."/>
            <person name="Zhu D."/>
            <person name="Lee S."/>
            <person name="Bess C."/>
            <person name="Blankenburg K."/>
            <person name="Forbes L."/>
            <person name="Fu Q."/>
            <person name="Gubbala S."/>
            <person name="Hirani K."/>
            <person name="Jayaseelan J.C."/>
            <person name="Lara F."/>
            <person name="Munidasa M."/>
            <person name="Palculict T."/>
            <person name="Patil S."/>
            <person name="Pu L.-L."/>
            <person name="Saada N."/>
            <person name="Tang L."/>
            <person name="Weissenberger G."/>
            <person name="Zhu Y."/>
            <person name="Hemphill L."/>
            <person name="Shang Y."/>
            <person name="Youmans B."/>
            <person name="Ayvaz T."/>
            <person name="Ross M."/>
            <person name="Santibanez J."/>
            <person name="Aqrawi P."/>
            <person name="Gross S."/>
            <person name="Joshi V."/>
            <person name="Fowler G."/>
            <person name="Nazareth L."/>
            <person name="Reid J."/>
            <person name="Worley K."/>
            <person name="Petrosino J."/>
            <person name="Highlander S."/>
            <person name="Gibbs R."/>
        </authorList>
    </citation>
    <scope>NUCLEOTIDE SEQUENCE [LARGE SCALE GENOMIC DNA]</scope>
    <source>
        <strain evidence="3 4">ATCC 23263</strain>
    </source>
</reference>
<dbReference type="HOGENOM" id="CLU_070456_1_2_9"/>
<dbReference type="Pfam" id="PF00975">
    <property type="entry name" value="Thioesterase"/>
    <property type="match status" value="1"/>
</dbReference>
<dbReference type="PANTHER" id="PTHR11487">
    <property type="entry name" value="THIOESTERASE"/>
    <property type="match status" value="1"/>
</dbReference>
<gene>
    <name evidence="3" type="ORF">HMP0721_1209</name>
</gene>
<sequence>MKMICFPHAGGFGNYYSFLQRLQAPATCCLIEYPGRGKKVNIPYPGDMRGFADYIMKELDLVLADDEPCILFGHSMGAFVAYEAARRLKGRVRLLIVSGQAAPDEFKGVAINCDSRADVINYMMSMGGSNMELFSYLRAEDFFIPIVQSDLRLIQSYRPEPLAENEKPDAVAVLCGRDDAEVGQTDLTAWKQCALNFYGVKYFEGGHFYMNAQNDSVIAYISQLLSRACRCSDEKGAYE</sequence>
<dbReference type="RefSeq" id="WP_006598633.1">
    <property type="nucleotide sequence ID" value="NZ_GL622359.1"/>
</dbReference>